<sequence length="287" mass="30448">MRLVRGTEGAADREGSEEGVGMSVRDNETPRGSLGWHQGGRLMDGRKRVPADDGSRCSPGVDTPANPTRPEIRQRSYSDCVCLGWAGGGLFREIMHAFRGGQAKSGGLGLCERRRVGGHGVKPVEKGSLDEGGGGMGMGATCAVHCIARETQRDGMIRASRAAGVGGGWPELGNFPSTENPGWRVRARDSRFAALPSAARVLSHRHGGRACYMLHVYVHAAAEASRWGSNPHELVSDTAQRQTTGRRARHAIAACSMYMASRLGADKSEGEGEGEGDADAVGVSERR</sequence>
<proteinExistence type="predicted"/>
<dbReference type="Proteomes" id="UP000016936">
    <property type="component" value="Unassembled WGS sequence"/>
</dbReference>
<dbReference type="HOGENOM" id="CLU_969793_0_0_1"/>
<evidence type="ECO:0000313" key="2">
    <source>
        <dbReference type="EMBL" id="EMD96080.1"/>
    </source>
</evidence>
<protein>
    <submittedName>
        <fullName evidence="2">Uncharacterized protein</fullName>
    </submittedName>
</protein>
<reference evidence="2 3" key="1">
    <citation type="journal article" date="2012" name="PLoS Pathog.">
        <title>Diverse lifestyles and strategies of plant pathogenesis encoded in the genomes of eighteen Dothideomycetes fungi.</title>
        <authorList>
            <person name="Ohm R.A."/>
            <person name="Feau N."/>
            <person name="Henrissat B."/>
            <person name="Schoch C.L."/>
            <person name="Horwitz B.A."/>
            <person name="Barry K.W."/>
            <person name="Condon B.J."/>
            <person name="Copeland A.C."/>
            <person name="Dhillon B."/>
            <person name="Glaser F."/>
            <person name="Hesse C.N."/>
            <person name="Kosti I."/>
            <person name="LaButti K."/>
            <person name="Lindquist E.A."/>
            <person name="Lucas S."/>
            <person name="Salamov A.A."/>
            <person name="Bradshaw R.E."/>
            <person name="Ciuffetti L."/>
            <person name="Hamelin R.C."/>
            <person name="Kema G.H.J."/>
            <person name="Lawrence C."/>
            <person name="Scott J.A."/>
            <person name="Spatafora J.W."/>
            <person name="Turgeon B.G."/>
            <person name="de Wit P.J.G.M."/>
            <person name="Zhong S."/>
            <person name="Goodwin S.B."/>
            <person name="Grigoriev I.V."/>
        </authorList>
    </citation>
    <scope>NUCLEOTIDE SEQUENCE [LARGE SCALE GENOMIC DNA]</scope>
    <source>
        <strain evidence="3">C5 / ATCC 48332 / race O</strain>
    </source>
</reference>
<accession>M2TF49</accession>
<reference evidence="3" key="2">
    <citation type="journal article" date="2013" name="PLoS Genet.">
        <title>Comparative genome structure, secondary metabolite, and effector coding capacity across Cochliobolus pathogens.</title>
        <authorList>
            <person name="Condon B.J."/>
            <person name="Leng Y."/>
            <person name="Wu D."/>
            <person name="Bushley K.E."/>
            <person name="Ohm R.A."/>
            <person name="Otillar R."/>
            <person name="Martin J."/>
            <person name="Schackwitz W."/>
            <person name="Grimwood J."/>
            <person name="MohdZainudin N."/>
            <person name="Xue C."/>
            <person name="Wang R."/>
            <person name="Manning V.A."/>
            <person name="Dhillon B."/>
            <person name="Tu Z.J."/>
            <person name="Steffenson B.J."/>
            <person name="Salamov A."/>
            <person name="Sun H."/>
            <person name="Lowry S."/>
            <person name="LaButti K."/>
            <person name="Han J."/>
            <person name="Copeland A."/>
            <person name="Lindquist E."/>
            <person name="Barry K."/>
            <person name="Schmutz J."/>
            <person name="Baker S.E."/>
            <person name="Ciuffetti L.M."/>
            <person name="Grigoriev I.V."/>
            <person name="Zhong S."/>
            <person name="Turgeon B.G."/>
        </authorList>
    </citation>
    <scope>NUCLEOTIDE SEQUENCE [LARGE SCALE GENOMIC DNA]</scope>
    <source>
        <strain evidence="3">C5 / ATCC 48332 / race O</strain>
    </source>
</reference>
<name>M2TF49_COCH5</name>
<feature type="compositionally biased region" description="Basic and acidic residues" evidence="1">
    <location>
        <begin position="43"/>
        <end position="55"/>
    </location>
</feature>
<evidence type="ECO:0000313" key="3">
    <source>
        <dbReference type="Proteomes" id="UP000016936"/>
    </source>
</evidence>
<organism evidence="2 3">
    <name type="scientific">Cochliobolus heterostrophus (strain C5 / ATCC 48332 / race O)</name>
    <name type="common">Southern corn leaf blight fungus</name>
    <name type="synonym">Bipolaris maydis</name>
    <dbReference type="NCBI Taxonomy" id="701091"/>
    <lineage>
        <taxon>Eukaryota</taxon>
        <taxon>Fungi</taxon>
        <taxon>Dikarya</taxon>
        <taxon>Ascomycota</taxon>
        <taxon>Pezizomycotina</taxon>
        <taxon>Dothideomycetes</taxon>
        <taxon>Pleosporomycetidae</taxon>
        <taxon>Pleosporales</taxon>
        <taxon>Pleosporineae</taxon>
        <taxon>Pleosporaceae</taxon>
        <taxon>Bipolaris</taxon>
    </lineage>
</organism>
<feature type="region of interest" description="Disordered" evidence="1">
    <location>
        <begin position="1"/>
        <end position="71"/>
    </location>
</feature>
<keyword evidence="3" id="KW-1185">Reference proteome</keyword>
<evidence type="ECO:0000256" key="1">
    <source>
        <dbReference type="SAM" id="MobiDB-lite"/>
    </source>
</evidence>
<dbReference type="EMBL" id="KB445570">
    <property type="protein sequence ID" value="EMD96080.1"/>
    <property type="molecule type" value="Genomic_DNA"/>
</dbReference>
<dbReference type="AlphaFoldDB" id="M2TF49"/>
<feature type="region of interest" description="Disordered" evidence="1">
    <location>
        <begin position="265"/>
        <end position="287"/>
    </location>
</feature>
<gene>
    <name evidence="2" type="ORF">COCHEDRAFT_1026864</name>
</gene>